<dbReference type="AlphaFoldDB" id="A0A5E4R0R6"/>
<protein>
    <submittedName>
        <fullName evidence="1">Uncharacterized protein</fullName>
    </submittedName>
</protein>
<keyword evidence="2" id="KW-1185">Reference proteome</keyword>
<dbReference type="Proteomes" id="UP000324832">
    <property type="component" value="Unassembled WGS sequence"/>
</dbReference>
<evidence type="ECO:0000313" key="1">
    <source>
        <dbReference type="EMBL" id="VVD03871.1"/>
    </source>
</evidence>
<proteinExistence type="predicted"/>
<reference evidence="1 2" key="1">
    <citation type="submission" date="2017-07" db="EMBL/GenBank/DDBJ databases">
        <authorList>
            <person name="Talla V."/>
            <person name="Backstrom N."/>
        </authorList>
    </citation>
    <scope>NUCLEOTIDE SEQUENCE [LARGE SCALE GENOMIC DNA]</scope>
</reference>
<evidence type="ECO:0000313" key="2">
    <source>
        <dbReference type="Proteomes" id="UP000324832"/>
    </source>
</evidence>
<sequence length="139" mass="16105">MDVEEIAVLLYLISKKRNKKRKQYWVHPLLRERLTMGLFHTYFTDLQQHDDKFFNYLRMSKSSFEELLRKLSSSITGTVTKFRLCISAKEKLVATLSGRSGQRLNTARKCVASISLAAAAWCSRWPRAARCAYSMAISY</sequence>
<organism evidence="1 2">
    <name type="scientific">Leptidea sinapis</name>
    <dbReference type="NCBI Taxonomy" id="189913"/>
    <lineage>
        <taxon>Eukaryota</taxon>
        <taxon>Metazoa</taxon>
        <taxon>Ecdysozoa</taxon>
        <taxon>Arthropoda</taxon>
        <taxon>Hexapoda</taxon>
        <taxon>Insecta</taxon>
        <taxon>Pterygota</taxon>
        <taxon>Neoptera</taxon>
        <taxon>Endopterygota</taxon>
        <taxon>Lepidoptera</taxon>
        <taxon>Glossata</taxon>
        <taxon>Ditrysia</taxon>
        <taxon>Papilionoidea</taxon>
        <taxon>Pieridae</taxon>
        <taxon>Dismorphiinae</taxon>
        <taxon>Leptidea</taxon>
    </lineage>
</organism>
<name>A0A5E4R0R6_9NEOP</name>
<dbReference type="EMBL" id="FZQP02006810">
    <property type="protein sequence ID" value="VVD03871.1"/>
    <property type="molecule type" value="Genomic_DNA"/>
</dbReference>
<gene>
    <name evidence="1" type="ORF">LSINAPIS_LOCUS13765</name>
</gene>
<accession>A0A5E4R0R6</accession>